<comment type="caution">
    <text evidence="2">The sequence shown here is derived from an EMBL/GenBank/DDBJ whole genome shotgun (WGS) entry which is preliminary data.</text>
</comment>
<reference evidence="2" key="1">
    <citation type="journal article" date="2015" name="Nature">
        <title>Complex archaea that bridge the gap between prokaryotes and eukaryotes.</title>
        <authorList>
            <person name="Spang A."/>
            <person name="Saw J.H."/>
            <person name="Jorgensen S.L."/>
            <person name="Zaremba-Niedzwiedzka K."/>
            <person name="Martijn J."/>
            <person name="Lind A.E."/>
            <person name="van Eijk R."/>
            <person name="Schleper C."/>
            <person name="Guy L."/>
            <person name="Ettema T.J."/>
        </authorList>
    </citation>
    <scope>NUCLEOTIDE SEQUENCE</scope>
</reference>
<protein>
    <recommendedName>
        <fullName evidence="1">DUF8033 domain-containing protein</fullName>
    </recommendedName>
</protein>
<sequence>MIKSLIIETKVGRIRTNLFEKTLKPITLVTLNKEMSDKLTIVNLPKVSLYFSYETLIALVHLWNNRKRLFMNSNYLNHSITTSKHLNKIKQLTNLKPIWKTEVQLNIILDIIFFL</sequence>
<dbReference type="InterPro" id="IPR058346">
    <property type="entry name" value="DUF8033"/>
</dbReference>
<feature type="domain" description="DUF8033" evidence="1">
    <location>
        <begin position="46"/>
        <end position="96"/>
    </location>
</feature>
<accession>A0A0F9TS38</accession>
<evidence type="ECO:0000313" key="2">
    <source>
        <dbReference type="EMBL" id="KKN51921.1"/>
    </source>
</evidence>
<organism evidence="2">
    <name type="scientific">marine sediment metagenome</name>
    <dbReference type="NCBI Taxonomy" id="412755"/>
    <lineage>
        <taxon>unclassified sequences</taxon>
        <taxon>metagenomes</taxon>
        <taxon>ecological metagenomes</taxon>
    </lineage>
</organism>
<dbReference type="AlphaFoldDB" id="A0A0F9TS38"/>
<name>A0A0F9TS38_9ZZZZ</name>
<gene>
    <name evidence="2" type="ORF">LCGC14_0617580</name>
</gene>
<evidence type="ECO:0000259" key="1">
    <source>
        <dbReference type="Pfam" id="PF26096"/>
    </source>
</evidence>
<proteinExistence type="predicted"/>
<dbReference type="Pfam" id="PF26096">
    <property type="entry name" value="DUF8033"/>
    <property type="match status" value="1"/>
</dbReference>
<dbReference type="EMBL" id="LAZR01001042">
    <property type="protein sequence ID" value="KKN51921.1"/>
    <property type="molecule type" value="Genomic_DNA"/>
</dbReference>